<comment type="similarity">
    <text evidence="18">Belongs to the protein kinase superfamily. Tyr protein kinase family.</text>
</comment>
<dbReference type="InterPro" id="IPR037252">
    <property type="entry name" value="Mib_Herc2_sf"/>
</dbReference>
<feature type="domain" description="Protein kinase" evidence="20">
    <location>
        <begin position="661"/>
        <end position="876"/>
    </location>
</feature>
<evidence type="ECO:0000256" key="11">
    <source>
        <dbReference type="ARBA" id="ARBA00022833"/>
    </source>
</evidence>
<dbReference type="Gene3D" id="3.30.200.20">
    <property type="entry name" value="Phosphorylase Kinase, domain 1"/>
    <property type="match status" value="1"/>
</dbReference>
<dbReference type="InterPro" id="IPR000433">
    <property type="entry name" value="Znf_ZZ"/>
</dbReference>
<evidence type="ECO:0000256" key="17">
    <source>
        <dbReference type="PROSITE-ProRule" id="PRU10141"/>
    </source>
</evidence>
<dbReference type="EMBL" id="JAPTSV010000016">
    <property type="protein sequence ID" value="KAJ1519788.1"/>
    <property type="molecule type" value="Genomic_DNA"/>
</dbReference>
<evidence type="ECO:0000313" key="23">
    <source>
        <dbReference type="EMBL" id="KAJ1519788.1"/>
    </source>
</evidence>
<feature type="domain" description="ZZ-type" evidence="21">
    <location>
        <begin position="87"/>
        <end position="139"/>
    </location>
</feature>
<organism evidence="23 24">
    <name type="scientific">Megalurothrips usitatus</name>
    <name type="common">bean blossom thrips</name>
    <dbReference type="NCBI Taxonomy" id="439358"/>
    <lineage>
        <taxon>Eukaryota</taxon>
        <taxon>Metazoa</taxon>
        <taxon>Ecdysozoa</taxon>
        <taxon>Arthropoda</taxon>
        <taxon>Hexapoda</taxon>
        <taxon>Insecta</taxon>
        <taxon>Pterygota</taxon>
        <taxon>Neoptera</taxon>
        <taxon>Paraneoptera</taxon>
        <taxon>Thysanoptera</taxon>
        <taxon>Terebrantia</taxon>
        <taxon>Thripoidea</taxon>
        <taxon>Thripidae</taxon>
        <taxon>Megalurothrips</taxon>
    </lineage>
</organism>
<keyword evidence="15" id="KW-0727">SH2 domain</keyword>
<evidence type="ECO:0000259" key="20">
    <source>
        <dbReference type="PROSITE" id="PS50011"/>
    </source>
</evidence>
<evidence type="ECO:0000256" key="8">
    <source>
        <dbReference type="ARBA" id="ARBA00022771"/>
    </source>
</evidence>
<evidence type="ECO:0000313" key="24">
    <source>
        <dbReference type="Proteomes" id="UP001075354"/>
    </source>
</evidence>
<dbReference type="SMART" id="SM00252">
    <property type="entry name" value="SH2"/>
    <property type="match status" value="1"/>
</dbReference>
<dbReference type="Pfam" id="PF06701">
    <property type="entry name" value="MIB_HERC2"/>
    <property type="match status" value="4"/>
</dbReference>
<keyword evidence="7 17" id="KW-0547">Nucleotide-binding</keyword>
<dbReference type="Gene3D" id="3.30.505.10">
    <property type="entry name" value="SH2 domain"/>
    <property type="match status" value="1"/>
</dbReference>
<dbReference type="SUPFAM" id="SSF55550">
    <property type="entry name" value="SH2 domain"/>
    <property type="match status" value="1"/>
</dbReference>
<dbReference type="PANTHER" id="PTHR24202">
    <property type="entry name" value="E3 UBIQUITIN-PROTEIN LIGASE MIB2"/>
    <property type="match status" value="1"/>
</dbReference>
<comment type="pathway">
    <text evidence="2">Protein modification; protein ubiquitination.</text>
</comment>
<dbReference type="Pfam" id="PF00569">
    <property type="entry name" value="ZZ"/>
    <property type="match status" value="2"/>
</dbReference>
<keyword evidence="13 18" id="KW-0829">Tyrosine-protein kinase</keyword>
<dbReference type="InterPro" id="IPR020635">
    <property type="entry name" value="Tyr_kinase_cat_dom"/>
</dbReference>
<dbReference type="PRINTS" id="PR00401">
    <property type="entry name" value="SH2DOMAIN"/>
</dbReference>
<evidence type="ECO:0000256" key="10">
    <source>
        <dbReference type="ARBA" id="ARBA00022786"/>
    </source>
</evidence>
<evidence type="ECO:0000259" key="21">
    <source>
        <dbReference type="PROSITE" id="PS50135"/>
    </source>
</evidence>
<keyword evidence="6" id="KW-0677">Repeat</keyword>
<dbReference type="GO" id="GO:0005524">
    <property type="term" value="F:ATP binding"/>
    <property type="evidence" value="ECO:0007669"/>
    <property type="project" value="UniProtKB-UniRule"/>
</dbReference>
<protein>
    <recommendedName>
        <fullName evidence="18">Tyrosine-protein kinase</fullName>
        <ecNumber evidence="18">2.7.10.2</ecNumber>
    </recommendedName>
</protein>
<dbReference type="GO" id="GO:0005737">
    <property type="term" value="C:cytoplasm"/>
    <property type="evidence" value="ECO:0007669"/>
    <property type="project" value="UniProtKB-SubCell"/>
</dbReference>
<sequence length="876" mass="97815">MTEAFRLLLHLLNTDDGQRGLRVIRGPDWKWGHQDGGPGCVGTVEMVRPNGIVSVIWDNGFRDVYRAGAEDSHDLRVVNSGPAGVEHDTVECDCCREKPLKGIRWKCSKCTDYDLCSACYHGGKHSLSHAFFRIDTPKSESKSKRVLVAAREGQDVMQLKGIFQGAEVQRGQDWKWGDQDGGDGKRGTVLKITDGAAESTSQSWAAVLWHEGGSTLYEYRVGHQGMVDLKAHVDASGGKCYYEHLPVVHVLEEQSTHSKDLDQSRRGLRVVRGRDWRWDDQDDGEGHVGTVEIFRSDQRVQVRWDSGKAYVYCAGKDERFDLRIVDNASIGVKHVGVDCSECGEPSIKGFRWRCRKCADCNLCSACYNSNKHDTAHPFFRHDDTTSAGVTVTPRKGEKASILKGIFPGAIVRRGHDWRWEDQDGGEGKTGVVKNFVSEKDGVPARSWVTVRWERGLLFLGRGENNYRLCHKGYVDLEFVKEAQGGSYYPAHLPLLGDQVEAATGDVGTLTPQQLQKTTEKDQETIAYSPIYVSAFREEERYPDCYYPGLTGRDAEMKLNAAGIQSGTYLLRDSEGVPGYITLSVRRDDHVMHFRIEKRGEEYVIGKISPFASLQQLLNHFSRPGMPMVAQLRHPLNKEVYTSNHATSNMTFDAWHVDKSALKEVKYLGRGSFGVVHKGVWNGSPVAIKSLLNGDMKATSEFLKEAERMKRMDHPNVVQLYGVCASPCLIVMEYLENGSLLDYMNVHRKSLRLPGMRLIAGQVASGMTYLGSKAIVHRDLAARNVLVGGDGVAKVSDFGLSVLLKEPDAVYSVAFKDMFPVRWSSPEVMKEGHYSTKSDVWSFGILLIEIVTLGDLPYKGRYKAVKKIISCVLCDRA</sequence>
<keyword evidence="3" id="KW-0963">Cytoplasm</keyword>
<dbReference type="PROSITE" id="PS50135">
    <property type="entry name" value="ZF_ZZ_2"/>
    <property type="match status" value="2"/>
</dbReference>
<dbReference type="PROSITE" id="PS00109">
    <property type="entry name" value="PROTEIN_KINASE_TYR"/>
    <property type="match status" value="1"/>
</dbReference>
<comment type="subcellular location">
    <subcellularLocation>
        <location evidence="1">Cytoplasm</location>
    </subcellularLocation>
</comment>
<dbReference type="Proteomes" id="UP001075354">
    <property type="component" value="Chromosome 16"/>
</dbReference>
<name>A0AAV7X5W7_9NEOP</name>
<evidence type="ECO:0000259" key="22">
    <source>
        <dbReference type="PROSITE" id="PS51416"/>
    </source>
</evidence>
<dbReference type="Pfam" id="PF07714">
    <property type="entry name" value="PK_Tyr_Ser-Thr"/>
    <property type="match status" value="1"/>
</dbReference>
<evidence type="ECO:0000256" key="16">
    <source>
        <dbReference type="PROSITE-ProRule" id="PRU00228"/>
    </source>
</evidence>
<dbReference type="GO" id="GO:0004842">
    <property type="term" value="F:ubiquitin-protein transferase activity"/>
    <property type="evidence" value="ECO:0007669"/>
    <property type="project" value="InterPro"/>
</dbReference>
<evidence type="ECO:0000256" key="9">
    <source>
        <dbReference type="ARBA" id="ARBA00022777"/>
    </source>
</evidence>
<dbReference type="PROSITE" id="PS01357">
    <property type="entry name" value="ZF_ZZ_1"/>
    <property type="match status" value="1"/>
</dbReference>
<dbReference type="PROSITE" id="PS50011">
    <property type="entry name" value="PROTEIN_KINASE_DOM"/>
    <property type="match status" value="1"/>
</dbReference>
<reference evidence="23" key="1">
    <citation type="submission" date="2022-12" db="EMBL/GenBank/DDBJ databases">
        <title>Chromosome-level genome assembly of the bean flower thrips Megalurothrips usitatus.</title>
        <authorList>
            <person name="Ma L."/>
            <person name="Liu Q."/>
            <person name="Li H."/>
            <person name="Cai W."/>
        </authorList>
    </citation>
    <scope>NUCLEOTIDE SEQUENCE</scope>
    <source>
        <strain evidence="23">Cailab_2022a</strain>
    </source>
</reference>
<evidence type="ECO:0000256" key="12">
    <source>
        <dbReference type="ARBA" id="ARBA00022840"/>
    </source>
</evidence>
<keyword evidence="8 16" id="KW-0863">Zinc-finger</keyword>
<feature type="domain" description="MIB/HERC2" evidence="22">
    <location>
        <begin position="397"/>
        <end position="482"/>
    </location>
</feature>
<dbReference type="Pfam" id="PF00017">
    <property type="entry name" value="SH2"/>
    <property type="match status" value="1"/>
</dbReference>
<evidence type="ECO:0000256" key="15">
    <source>
        <dbReference type="PROSITE-ProRule" id="PRU00191"/>
    </source>
</evidence>
<dbReference type="InterPro" id="IPR000719">
    <property type="entry name" value="Prot_kinase_dom"/>
</dbReference>
<dbReference type="PROSITE" id="PS51416">
    <property type="entry name" value="MIB_HERC2"/>
    <property type="match status" value="4"/>
</dbReference>
<dbReference type="SMART" id="SM00219">
    <property type="entry name" value="TyrKc"/>
    <property type="match status" value="1"/>
</dbReference>
<dbReference type="CDD" id="cd00192">
    <property type="entry name" value="PTKc"/>
    <property type="match status" value="1"/>
</dbReference>
<keyword evidence="9 18" id="KW-0418">Kinase</keyword>
<keyword evidence="5" id="KW-0479">Metal-binding</keyword>
<dbReference type="SUPFAM" id="SSF159034">
    <property type="entry name" value="Mib/herc2 domain-like"/>
    <property type="match status" value="4"/>
</dbReference>
<feature type="binding site" evidence="17">
    <location>
        <position position="688"/>
    </location>
    <ligand>
        <name>ATP</name>
        <dbReference type="ChEBI" id="CHEBI:30616"/>
    </ligand>
</feature>
<dbReference type="InterPro" id="IPR017441">
    <property type="entry name" value="Protein_kinase_ATP_BS"/>
</dbReference>
<dbReference type="InterPro" id="IPR010606">
    <property type="entry name" value="Mib_Herc2"/>
</dbReference>
<evidence type="ECO:0000256" key="1">
    <source>
        <dbReference type="ARBA" id="ARBA00004496"/>
    </source>
</evidence>
<keyword evidence="24" id="KW-1185">Reference proteome</keyword>
<comment type="catalytic activity">
    <reaction evidence="14 18">
        <text>L-tyrosyl-[protein] + ATP = O-phospho-L-tyrosyl-[protein] + ADP + H(+)</text>
        <dbReference type="Rhea" id="RHEA:10596"/>
        <dbReference type="Rhea" id="RHEA-COMP:10136"/>
        <dbReference type="Rhea" id="RHEA-COMP:20101"/>
        <dbReference type="ChEBI" id="CHEBI:15378"/>
        <dbReference type="ChEBI" id="CHEBI:30616"/>
        <dbReference type="ChEBI" id="CHEBI:46858"/>
        <dbReference type="ChEBI" id="CHEBI:61978"/>
        <dbReference type="ChEBI" id="CHEBI:456216"/>
        <dbReference type="EC" id="2.7.10.2"/>
    </reaction>
</comment>
<dbReference type="InterPro" id="IPR008266">
    <property type="entry name" value="Tyr_kinase_AS"/>
</dbReference>
<dbReference type="PROSITE" id="PS00107">
    <property type="entry name" value="PROTEIN_KINASE_ATP"/>
    <property type="match status" value="1"/>
</dbReference>
<evidence type="ECO:0000256" key="5">
    <source>
        <dbReference type="ARBA" id="ARBA00022723"/>
    </source>
</evidence>
<dbReference type="FunFam" id="3.30.60.90:FF:000004">
    <property type="entry name" value="Putative E3 ubiquitin-protein ligase MIB2"/>
    <property type="match status" value="1"/>
</dbReference>
<dbReference type="FunFam" id="2.30.30.40:FF:000078">
    <property type="entry name" value="Putative e3 ubiquitin-protein ligase mib2"/>
    <property type="match status" value="2"/>
</dbReference>
<evidence type="ECO:0000256" key="3">
    <source>
        <dbReference type="ARBA" id="ARBA00022490"/>
    </source>
</evidence>
<keyword evidence="4 18" id="KW-0808">Transferase</keyword>
<dbReference type="InterPro" id="IPR000980">
    <property type="entry name" value="SH2"/>
</dbReference>
<dbReference type="EC" id="2.7.10.2" evidence="18"/>
<dbReference type="SUPFAM" id="SSF56112">
    <property type="entry name" value="Protein kinase-like (PK-like)"/>
    <property type="match status" value="1"/>
</dbReference>
<keyword evidence="12 17" id="KW-0067">ATP-binding</keyword>
<dbReference type="AlphaFoldDB" id="A0AAV7X5W7"/>
<dbReference type="PANTHER" id="PTHR24202:SF4">
    <property type="entry name" value="E3 UBIQUITIN-PROTEIN LIGASE MIB2-RELATED"/>
    <property type="match status" value="1"/>
</dbReference>
<gene>
    <name evidence="23" type="ORF">ONE63_005041</name>
</gene>
<evidence type="ECO:0000259" key="19">
    <source>
        <dbReference type="PROSITE" id="PS50001"/>
    </source>
</evidence>
<dbReference type="PROSITE" id="PS50001">
    <property type="entry name" value="SH2"/>
    <property type="match status" value="1"/>
</dbReference>
<dbReference type="Gene3D" id="1.10.510.10">
    <property type="entry name" value="Transferase(Phosphotransferase) domain 1"/>
    <property type="match status" value="1"/>
</dbReference>
<evidence type="ECO:0000256" key="7">
    <source>
        <dbReference type="ARBA" id="ARBA00022741"/>
    </source>
</evidence>
<dbReference type="PRINTS" id="PR00109">
    <property type="entry name" value="TYRKINASE"/>
</dbReference>
<evidence type="ECO:0000256" key="6">
    <source>
        <dbReference type="ARBA" id="ARBA00022737"/>
    </source>
</evidence>
<evidence type="ECO:0000256" key="14">
    <source>
        <dbReference type="ARBA" id="ARBA00051245"/>
    </source>
</evidence>
<feature type="domain" description="MIB/HERC2" evidence="22">
    <location>
        <begin position="9"/>
        <end position="81"/>
    </location>
</feature>
<keyword evidence="11" id="KW-0862">Zinc</keyword>
<dbReference type="Gene3D" id="2.30.30.40">
    <property type="entry name" value="SH3 Domains"/>
    <property type="match status" value="4"/>
</dbReference>
<dbReference type="InterPro" id="IPR011009">
    <property type="entry name" value="Kinase-like_dom_sf"/>
</dbReference>
<feature type="domain" description="ZZ-type" evidence="21">
    <location>
        <begin position="334"/>
        <end position="386"/>
    </location>
</feature>
<dbReference type="GO" id="GO:0008270">
    <property type="term" value="F:zinc ion binding"/>
    <property type="evidence" value="ECO:0007669"/>
    <property type="project" value="UniProtKB-KW"/>
</dbReference>
<dbReference type="SMART" id="SM00291">
    <property type="entry name" value="ZnF_ZZ"/>
    <property type="match status" value="2"/>
</dbReference>
<dbReference type="InterPro" id="IPR043145">
    <property type="entry name" value="Znf_ZZ_sf"/>
</dbReference>
<proteinExistence type="inferred from homology"/>
<feature type="domain" description="MIB/HERC2" evidence="22">
    <location>
        <begin position="154"/>
        <end position="235"/>
    </location>
</feature>
<evidence type="ECO:0000256" key="2">
    <source>
        <dbReference type="ARBA" id="ARBA00004906"/>
    </source>
</evidence>
<evidence type="ECO:0000256" key="13">
    <source>
        <dbReference type="ARBA" id="ARBA00023137"/>
    </source>
</evidence>
<evidence type="ECO:0000256" key="18">
    <source>
        <dbReference type="RuleBase" id="RU362096"/>
    </source>
</evidence>
<dbReference type="InterPro" id="IPR036860">
    <property type="entry name" value="SH2_dom_sf"/>
</dbReference>
<comment type="caution">
    <text evidence="23">The sequence shown here is derived from an EMBL/GenBank/DDBJ whole genome shotgun (WGS) entry which is preliminary data.</text>
</comment>
<dbReference type="GO" id="GO:0004715">
    <property type="term" value="F:non-membrane spanning protein tyrosine kinase activity"/>
    <property type="evidence" value="ECO:0007669"/>
    <property type="project" value="UniProtKB-EC"/>
</dbReference>
<dbReference type="Gene3D" id="3.30.60.90">
    <property type="match status" value="2"/>
</dbReference>
<dbReference type="InterPro" id="IPR001245">
    <property type="entry name" value="Ser-Thr/Tyr_kinase_cat_dom"/>
</dbReference>
<dbReference type="SUPFAM" id="SSF57850">
    <property type="entry name" value="RING/U-box"/>
    <property type="match status" value="2"/>
</dbReference>
<accession>A0AAV7X5W7</accession>
<dbReference type="GO" id="GO:0002009">
    <property type="term" value="P:morphogenesis of an epithelium"/>
    <property type="evidence" value="ECO:0007669"/>
    <property type="project" value="UniProtKB-ARBA"/>
</dbReference>
<feature type="domain" description="MIB/HERC2" evidence="22">
    <location>
        <begin position="256"/>
        <end position="328"/>
    </location>
</feature>
<keyword evidence="10" id="KW-0833">Ubl conjugation pathway</keyword>
<feature type="domain" description="SH2" evidence="19">
    <location>
        <begin position="544"/>
        <end position="635"/>
    </location>
</feature>
<dbReference type="GO" id="GO:0016567">
    <property type="term" value="P:protein ubiquitination"/>
    <property type="evidence" value="ECO:0007669"/>
    <property type="project" value="InterPro"/>
</dbReference>
<evidence type="ECO:0000256" key="4">
    <source>
        <dbReference type="ARBA" id="ARBA00022679"/>
    </source>
</evidence>